<dbReference type="InterPro" id="IPR011748">
    <property type="entry name" value="Unchr_phage_tail-like"/>
</dbReference>
<protein>
    <submittedName>
        <fullName evidence="2">Phage tail protein</fullName>
    </submittedName>
</protein>
<dbReference type="RefSeq" id="WP_378257291.1">
    <property type="nucleotide sequence ID" value="NZ_JBHSIT010000005.1"/>
</dbReference>
<comment type="caution">
    <text evidence="2">The sequence shown here is derived from an EMBL/GenBank/DDBJ whole genome shotgun (WGS) entry which is preliminary data.</text>
</comment>
<name>A0ABV9U415_9ACTN</name>
<evidence type="ECO:0000313" key="2">
    <source>
        <dbReference type="EMBL" id="MFC4909637.1"/>
    </source>
</evidence>
<evidence type="ECO:0000256" key="1">
    <source>
        <dbReference type="SAM" id="MobiDB-lite"/>
    </source>
</evidence>
<proteinExistence type="predicted"/>
<keyword evidence="3" id="KW-1185">Reference proteome</keyword>
<dbReference type="Pfam" id="PF09684">
    <property type="entry name" value="Tail_P2_I"/>
    <property type="match status" value="1"/>
</dbReference>
<dbReference type="EMBL" id="JBHSIT010000005">
    <property type="protein sequence ID" value="MFC4909637.1"/>
    <property type="molecule type" value="Genomic_DNA"/>
</dbReference>
<dbReference type="Proteomes" id="UP001595872">
    <property type="component" value="Unassembled WGS sequence"/>
</dbReference>
<dbReference type="InterPro" id="IPR006521">
    <property type="entry name" value="Tail_protein_I"/>
</dbReference>
<sequence>MDGLETPWPLAAHLPGVFAEDDLAQRFTAGLDEVFAPVLSVLDCLEAYFSPHLAPPDFVTWLGGWVGAELSGDEPDLQARGTVAMAARLHRLRGTRRGLAAAIQLAFGVEPEIIESGGAAWSGRPLGVIPGEPEPRLEVFLKVADPGSVDVRRLEDLVAAARPAHVPYRVRVLPLDAPTPRRDPKASPTGEEDGR</sequence>
<organism evidence="2 3">
    <name type="scientific">Actinomadura gamaensis</name>
    <dbReference type="NCBI Taxonomy" id="1763541"/>
    <lineage>
        <taxon>Bacteria</taxon>
        <taxon>Bacillati</taxon>
        <taxon>Actinomycetota</taxon>
        <taxon>Actinomycetes</taxon>
        <taxon>Streptosporangiales</taxon>
        <taxon>Thermomonosporaceae</taxon>
        <taxon>Actinomadura</taxon>
    </lineage>
</organism>
<feature type="region of interest" description="Disordered" evidence="1">
    <location>
        <begin position="175"/>
        <end position="195"/>
    </location>
</feature>
<reference evidence="3" key="1">
    <citation type="journal article" date="2019" name="Int. J. Syst. Evol. Microbiol.">
        <title>The Global Catalogue of Microorganisms (GCM) 10K type strain sequencing project: providing services to taxonomists for standard genome sequencing and annotation.</title>
        <authorList>
            <consortium name="The Broad Institute Genomics Platform"/>
            <consortium name="The Broad Institute Genome Sequencing Center for Infectious Disease"/>
            <person name="Wu L."/>
            <person name="Ma J."/>
        </authorList>
    </citation>
    <scope>NUCLEOTIDE SEQUENCE [LARGE SCALE GENOMIC DNA]</scope>
    <source>
        <strain evidence="3">KLKA75</strain>
    </source>
</reference>
<dbReference type="NCBIfam" id="TIGR02242">
    <property type="entry name" value="tail_TIGR02242"/>
    <property type="match status" value="1"/>
</dbReference>
<gene>
    <name evidence="2" type="ORF">ACFPCY_20100</name>
</gene>
<evidence type="ECO:0000313" key="3">
    <source>
        <dbReference type="Proteomes" id="UP001595872"/>
    </source>
</evidence>
<accession>A0ABV9U415</accession>